<organism evidence="2 3">
    <name type="scientific">Clostridium frigidicarnis</name>
    <dbReference type="NCBI Taxonomy" id="84698"/>
    <lineage>
        <taxon>Bacteria</taxon>
        <taxon>Bacillati</taxon>
        <taxon>Bacillota</taxon>
        <taxon>Clostridia</taxon>
        <taxon>Eubacteriales</taxon>
        <taxon>Clostridiaceae</taxon>
        <taxon>Clostridium</taxon>
    </lineage>
</organism>
<evidence type="ECO:0000259" key="1">
    <source>
        <dbReference type="Pfam" id="PF03819"/>
    </source>
</evidence>
<dbReference type="Proteomes" id="UP000198619">
    <property type="component" value="Unassembled WGS sequence"/>
</dbReference>
<dbReference type="Gene3D" id="1.10.287.1080">
    <property type="entry name" value="MazG-like"/>
    <property type="match status" value="1"/>
</dbReference>
<evidence type="ECO:0000313" key="2">
    <source>
        <dbReference type="EMBL" id="SFB10484.1"/>
    </source>
</evidence>
<dbReference type="SUPFAM" id="SSF101386">
    <property type="entry name" value="all-alpha NTP pyrophosphatases"/>
    <property type="match status" value="1"/>
</dbReference>
<dbReference type="InterPro" id="IPR004518">
    <property type="entry name" value="MazG-like_dom"/>
</dbReference>
<dbReference type="STRING" id="84698.SAMN04488528_101249"/>
<reference evidence="2 3" key="1">
    <citation type="submission" date="2016-10" db="EMBL/GenBank/DDBJ databases">
        <authorList>
            <person name="de Groot N.N."/>
        </authorList>
    </citation>
    <scope>NUCLEOTIDE SEQUENCE [LARGE SCALE GENOMIC DNA]</scope>
    <source>
        <strain evidence="2 3">DSM 12271</strain>
    </source>
</reference>
<feature type="domain" description="NTP pyrophosphohydrolase MazG-like" evidence="1">
    <location>
        <begin position="36"/>
        <end position="106"/>
    </location>
</feature>
<keyword evidence="3" id="KW-1185">Reference proteome</keyword>
<dbReference type="OrthoDB" id="1652579at2"/>
<evidence type="ECO:0000313" key="3">
    <source>
        <dbReference type="Proteomes" id="UP000198619"/>
    </source>
</evidence>
<protein>
    <submittedName>
        <fullName evidence="2">MazG nucleotide pyrophosphohydrolase domain-containing protein</fullName>
    </submittedName>
</protein>
<dbReference type="GO" id="GO:0016787">
    <property type="term" value="F:hydrolase activity"/>
    <property type="evidence" value="ECO:0007669"/>
    <property type="project" value="UniProtKB-KW"/>
</dbReference>
<sequence length="121" mass="14751">MDTNKTDLRVSEMLELSYKLWDKHKDSWSPMEPQYGKTFILYMIEEIGEAIVIIKKKGEESIMDEEEIREHFIEELGDVIMYFMDVLNRFNISAEEFSEIYMRKFEKNINRNYKKEYKNIK</sequence>
<dbReference type="AlphaFoldDB" id="A0A1I0YB16"/>
<dbReference type="EMBL" id="FOKI01000012">
    <property type="protein sequence ID" value="SFB10484.1"/>
    <property type="molecule type" value="Genomic_DNA"/>
</dbReference>
<dbReference type="RefSeq" id="WP_090040824.1">
    <property type="nucleotide sequence ID" value="NZ_FOKI01000012.1"/>
</dbReference>
<dbReference type="Pfam" id="PF03819">
    <property type="entry name" value="MazG"/>
    <property type="match status" value="1"/>
</dbReference>
<proteinExistence type="predicted"/>
<accession>A0A1I0YB16</accession>
<keyword evidence="2" id="KW-0378">Hydrolase</keyword>
<name>A0A1I0YB16_9CLOT</name>
<gene>
    <name evidence="2" type="ORF">SAMN04488528_101249</name>
</gene>